<dbReference type="EMBL" id="JBDJPC010000011">
    <property type="protein sequence ID" value="KAL1489616.1"/>
    <property type="molecule type" value="Genomic_DNA"/>
</dbReference>
<gene>
    <name evidence="1" type="ORF">ABEB36_013564</name>
</gene>
<name>A0ABD1E5I7_HYPHA</name>
<sequence>MAESGHESKIFMHWTELKAKSNRNLKQALLIQSNKKSEASKIQLNKSISHSPRIKFATINNDDQANIIMNSATLNG</sequence>
<dbReference type="Proteomes" id="UP001566132">
    <property type="component" value="Unassembled WGS sequence"/>
</dbReference>
<comment type="caution">
    <text evidence="1">The sequence shown here is derived from an EMBL/GenBank/DDBJ whole genome shotgun (WGS) entry which is preliminary data.</text>
</comment>
<organism evidence="1 2">
    <name type="scientific">Hypothenemus hampei</name>
    <name type="common">Coffee berry borer</name>
    <dbReference type="NCBI Taxonomy" id="57062"/>
    <lineage>
        <taxon>Eukaryota</taxon>
        <taxon>Metazoa</taxon>
        <taxon>Ecdysozoa</taxon>
        <taxon>Arthropoda</taxon>
        <taxon>Hexapoda</taxon>
        <taxon>Insecta</taxon>
        <taxon>Pterygota</taxon>
        <taxon>Neoptera</taxon>
        <taxon>Endopterygota</taxon>
        <taxon>Coleoptera</taxon>
        <taxon>Polyphaga</taxon>
        <taxon>Cucujiformia</taxon>
        <taxon>Curculionidae</taxon>
        <taxon>Scolytinae</taxon>
        <taxon>Hypothenemus</taxon>
    </lineage>
</organism>
<evidence type="ECO:0000313" key="1">
    <source>
        <dbReference type="EMBL" id="KAL1489616.1"/>
    </source>
</evidence>
<evidence type="ECO:0000313" key="2">
    <source>
        <dbReference type="Proteomes" id="UP001566132"/>
    </source>
</evidence>
<proteinExistence type="predicted"/>
<dbReference type="AlphaFoldDB" id="A0ABD1E5I7"/>
<accession>A0ABD1E5I7</accession>
<protein>
    <submittedName>
        <fullName evidence="1">Uncharacterized protein</fullName>
    </submittedName>
</protein>
<reference evidence="1 2" key="1">
    <citation type="submission" date="2024-05" db="EMBL/GenBank/DDBJ databases">
        <title>Genetic variation in Jamaican populations of the coffee berry borer (Hypothenemus hampei).</title>
        <authorList>
            <person name="Errbii M."/>
            <person name="Myrie A."/>
        </authorList>
    </citation>
    <scope>NUCLEOTIDE SEQUENCE [LARGE SCALE GENOMIC DNA]</scope>
    <source>
        <strain evidence="1">JA-Hopewell-2020-01-JO</strain>
        <tissue evidence="1">Whole body</tissue>
    </source>
</reference>
<keyword evidence="2" id="KW-1185">Reference proteome</keyword>